<dbReference type="NCBIfam" id="TIGR00174">
    <property type="entry name" value="miaA"/>
    <property type="match status" value="1"/>
</dbReference>
<evidence type="ECO:0000256" key="2">
    <source>
        <dbReference type="ARBA" id="ARBA00003213"/>
    </source>
</evidence>
<comment type="catalytic activity">
    <reaction evidence="9 10 11">
        <text>adenosine(37) in tRNA + dimethylallyl diphosphate = N(6)-dimethylallyladenosine(37) in tRNA + diphosphate</text>
        <dbReference type="Rhea" id="RHEA:26482"/>
        <dbReference type="Rhea" id="RHEA-COMP:10162"/>
        <dbReference type="Rhea" id="RHEA-COMP:10375"/>
        <dbReference type="ChEBI" id="CHEBI:33019"/>
        <dbReference type="ChEBI" id="CHEBI:57623"/>
        <dbReference type="ChEBI" id="CHEBI:74411"/>
        <dbReference type="ChEBI" id="CHEBI:74415"/>
        <dbReference type="EC" id="2.5.1.75"/>
    </reaction>
</comment>
<dbReference type="EMBL" id="MHSU01000019">
    <property type="protein sequence ID" value="OHA50350.1"/>
    <property type="molecule type" value="Genomic_DNA"/>
</dbReference>
<dbReference type="InterPro" id="IPR018022">
    <property type="entry name" value="IPT"/>
</dbReference>
<accession>A0A1G2PPT7</accession>
<gene>
    <name evidence="10" type="primary">miaA</name>
    <name evidence="14" type="ORF">A2W59_00665</name>
</gene>
<evidence type="ECO:0000256" key="9">
    <source>
        <dbReference type="ARBA" id="ARBA00049563"/>
    </source>
</evidence>
<evidence type="ECO:0000256" key="3">
    <source>
        <dbReference type="ARBA" id="ARBA00005842"/>
    </source>
</evidence>
<keyword evidence="7 10" id="KW-0067">ATP-binding</keyword>
<dbReference type="HAMAP" id="MF_00185">
    <property type="entry name" value="IPP_trans"/>
    <property type="match status" value="1"/>
</dbReference>
<comment type="caution">
    <text evidence="10">Lacks conserved residue(s) required for the propagation of feature annotation.</text>
</comment>
<dbReference type="GO" id="GO:0052381">
    <property type="term" value="F:tRNA dimethylallyltransferase activity"/>
    <property type="evidence" value="ECO:0007669"/>
    <property type="project" value="UniProtKB-UniRule"/>
</dbReference>
<feature type="binding site" evidence="10">
    <location>
        <begin position="12"/>
        <end position="17"/>
    </location>
    <ligand>
        <name>substrate</name>
    </ligand>
</feature>
<comment type="function">
    <text evidence="2 10 12">Catalyzes the transfer of a dimethylallyl group onto the adenine at position 37 in tRNAs that read codons beginning with uridine, leading to the formation of N6-(dimethylallyl)adenosine (i(6)A).</text>
</comment>
<evidence type="ECO:0000256" key="4">
    <source>
        <dbReference type="ARBA" id="ARBA00022679"/>
    </source>
</evidence>
<evidence type="ECO:0000256" key="7">
    <source>
        <dbReference type="ARBA" id="ARBA00022840"/>
    </source>
</evidence>
<keyword evidence="8 10" id="KW-0460">Magnesium</keyword>
<dbReference type="Proteomes" id="UP000178646">
    <property type="component" value="Unassembled WGS sequence"/>
</dbReference>
<keyword evidence="4 10" id="KW-0808">Transferase</keyword>
<evidence type="ECO:0000256" key="12">
    <source>
        <dbReference type="RuleBase" id="RU003784"/>
    </source>
</evidence>
<name>A0A1G2PPT7_9BACT</name>
<comment type="subunit">
    <text evidence="10">Monomer.</text>
</comment>
<feature type="site" description="Interaction with substrate tRNA" evidence="10">
    <location>
        <position position="124"/>
    </location>
</feature>
<evidence type="ECO:0000313" key="15">
    <source>
        <dbReference type="Proteomes" id="UP000178646"/>
    </source>
</evidence>
<comment type="similarity">
    <text evidence="3 10 13">Belongs to the IPP transferase family.</text>
</comment>
<dbReference type="EC" id="2.5.1.75" evidence="10"/>
<comment type="caution">
    <text evidence="14">The sequence shown here is derived from an EMBL/GenBank/DDBJ whole genome shotgun (WGS) entry which is preliminary data.</text>
</comment>
<evidence type="ECO:0000256" key="6">
    <source>
        <dbReference type="ARBA" id="ARBA00022741"/>
    </source>
</evidence>
<evidence type="ECO:0000256" key="13">
    <source>
        <dbReference type="RuleBase" id="RU003785"/>
    </source>
</evidence>
<evidence type="ECO:0000313" key="14">
    <source>
        <dbReference type="EMBL" id="OHA50350.1"/>
    </source>
</evidence>
<reference evidence="14 15" key="1">
    <citation type="journal article" date="2016" name="Nat. Commun.">
        <title>Thousands of microbial genomes shed light on interconnected biogeochemical processes in an aquifer system.</title>
        <authorList>
            <person name="Anantharaman K."/>
            <person name="Brown C.T."/>
            <person name="Hug L.A."/>
            <person name="Sharon I."/>
            <person name="Castelle C.J."/>
            <person name="Probst A.J."/>
            <person name="Thomas B.C."/>
            <person name="Singh A."/>
            <person name="Wilkins M.J."/>
            <person name="Karaoz U."/>
            <person name="Brodie E.L."/>
            <person name="Williams K.H."/>
            <person name="Hubbard S.S."/>
            <person name="Banfield J.F."/>
        </authorList>
    </citation>
    <scope>NUCLEOTIDE SEQUENCE [LARGE SCALE GENOMIC DNA]</scope>
</reference>
<evidence type="ECO:0000256" key="8">
    <source>
        <dbReference type="ARBA" id="ARBA00022842"/>
    </source>
</evidence>
<sequence length="300" mass="34646">MSRKIIVILGPTASGKSALAVKMAKKINGEIISADSRQVYKGLDIGSGKITRKEMGGIPHYCLDIFSPKKIFTVVDFKKCAEKAIEKIFAKNKIPIIVGGTGLYIQAIVDNIVLPEVKPNWKLRKELEKKTTEEMFGMLKKLDPERARNIDAKNPRRLIRAIEIAKKLGKTPKLMSMSRRDLDIRQIGIKLPDEILKKNIEKRIKKMLKNGLVAETKKLKSSVLPWKRIYELGFEYKYPALFLQNKISKDEMLAKMLIENRQYSKRQMTWFKRDKRIKWINFPTFSLSPRFFSSISQFLP</sequence>
<dbReference type="Gene3D" id="3.40.50.300">
    <property type="entry name" value="P-loop containing nucleotide triphosphate hydrolases"/>
    <property type="match status" value="1"/>
</dbReference>
<protein>
    <recommendedName>
        <fullName evidence="10">tRNA dimethylallyltransferase</fullName>
        <ecNumber evidence="10">2.5.1.75</ecNumber>
    </recommendedName>
    <alternativeName>
        <fullName evidence="10">Dimethylallyl diphosphate:tRNA dimethylallyltransferase</fullName>
        <shortName evidence="10">DMAPP:tRNA dimethylallyltransferase</shortName>
        <shortName evidence="10">DMATase</shortName>
    </alternativeName>
    <alternativeName>
        <fullName evidence="10">Isopentenyl-diphosphate:tRNA isopentenyltransferase</fullName>
        <shortName evidence="10">IPP transferase</shortName>
        <shortName evidence="10">IPPT</shortName>
        <shortName evidence="10">IPTase</shortName>
    </alternativeName>
</protein>
<dbReference type="PANTHER" id="PTHR11088:SF60">
    <property type="entry name" value="TRNA DIMETHYLALLYLTRANSFERASE"/>
    <property type="match status" value="1"/>
</dbReference>
<keyword evidence="6 10" id="KW-0547">Nucleotide-binding</keyword>
<dbReference type="InterPro" id="IPR027417">
    <property type="entry name" value="P-loop_NTPase"/>
</dbReference>
<dbReference type="Gene3D" id="1.10.20.140">
    <property type="match status" value="1"/>
</dbReference>
<feature type="region of interest" description="Interaction with substrate tRNA" evidence="10">
    <location>
        <begin position="35"/>
        <end position="38"/>
    </location>
</feature>
<dbReference type="SUPFAM" id="SSF52540">
    <property type="entry name" value="P-loop containing nucleoside triphosphate hydrolases"/>
    <property type="match status" value="1"/>
</dbReference>
<evidence type="ECO:0000256" key="11">
    <source>
        <dbReference type="RuleBase" id="RU003783"/>
    </source>
</evidence>
<evidence type="ECO:0000256" key="1">
    <source>
        <dbReference type="ARBA" id="ARBA00001946"/>
    </source>
</evidence>
<dbReference type="GO" id="GO:0005524">
    <property type="term" value="F:ATP binding"/>
    <property type="evidence" value="ECO:0007669"/>
    <property type="project" value="UniProtKB-UniRule"/>
</dbReference>
<evidence type="ECO:0000256" key="10">
    <source>
        <dbReference type="HAMAP-Rule" id="MF_00185"/>
    </source>
</evidence>
<feature type="site" description="Interaction with substrate tRNA" evidence="10">
    <location>
        <position position="101"/>
    </location>
</feature>
<organism evidence="14 15">
    <name type="scientific">Candidatus Terrybacteria bacterium RIFCSPHIGHO2_02_41_19</name>
    <dbReference type="NCBI Taxonomy" id="1802364"/>
    <lineage>
        <taxon>Bacteria</taxon>
        <taxon>Candidatus Terryibacteriota</taxon>
    </lineage>
</organism>
<dbReference type="InterPro" id="IPR039657">
    <property type="entry name" value="Dimethylallyltransferase"/>
</dbReference>
<dbReference type="GO" id="GO:0006400">
    <property type="term" value="P:tRNA modification"/>
    <property type="evidence" value="ECO:0007669"/>
    <property type="project" value="TreeGrafter"/>
</dbReference>
<dbReference type="PANTHER" id="PTHR11088">
    <property type="entry name" value="TRNA DIMETHYLALLYLTRANSFERASE"/>
    <property type="match status" value="1"/>
</dbReference>
<dbReference type="Pfam" id="PF01715">
    <property type="entry name" value="IPPT"/>
    <property type="match status" value="1"/>
</dbReference>
<dbReference type="AlphaFoldDB" id="A0A1G2PPT7"/>
<keyword evidence="5 10" id="KW-0819">tRNA processing</keyword>
<feature type="binding site" evidence="10">
    <location>
        <begin position="10"/>
        <end position="17"/>
    </location>
    <ligand>
        <name>ATP</name>
        <dbReference type="ChEBI" id="CHEBI:30616"/>
    </ligand>
</feature>
<evidence type="ECO:0000256" key="5">
    <source>
        <dbReference type="ARBA" id="ARBA00022694"/>
    </source>
</evidence>
<comment type="cofactor">
    <cofactor evidence="1 10">
        <name>Mg(2+)</name>
        <dbReference type="ChEBI" id="CHEBI:18420"/>
    </cofactor>
</comment>
<proteinExistence type="inferred from homology"/>